<dbReference type="Pfam" id="PF01745">
    <property type="entry name" value="IPT"/>
    <property type="match status" value="1"/>
</dbReference>
<dbReference type="SUPFAM" id="SSF52540">
    <property type="entry name" value="P-loop containing nucleoside triphosphate hydrolases"/>
    <property type="match status" value="2"/>
</dbReference>
<evidence type="ECO:0000256" key="5">
    <source>
        <dbReference type="ARBA" id="ARBA00022694"/>
    </source>
</evidence>
<comment type="cofactor">
    <cofactor evidence="1 10">
        <name>Mg(2+)</name>
        <dbReference type="ChEBI" id="CHEBI:18420"/>
    </cofactor>
</comment>
<dbReference type="GO" id="GO:0005524">
    <property type="term" value="F:ATP binding"/>
    <property type="evidence" value="ECO:0007669"/>
    <property type="project" value="UniProtKB-UniRule"/>
</dbReference>
<dbReference type="InterPro" id="IPR039657">
    <property type="entry name" value="Dimethylallyltransferase"/>
</dbReference>
<feature type="region of interest" description="Interaction with substrate tRNA" evidence="10">
    <location>
        <begin position="34"/>
        <end position="37"/>
    </location>
</feature>
<comment type="caution">
    <text evidence="10">Lacks conserved residue(s) required for the propagation of feature annotation.</text>
</comment>
<keyword evidence="5 10" id="KW-0819">tRNA processing</keyword>
<dbReference type="HAMAP" id="MF_00185">
    <property type="entry name" value="IPP_trans"/>
    <property type="match status" value="1"/>
</dbReference>
<reference evidence="14 15" key="1">
    <citation type="journal article" date="2015" name="Nature">
        <title>rRNA introns, odd ribosomes, and small enigmatic genomes across a large radiation of phyla.</title>
        <authorList>
            <person name="Brown C.T."/>
            <person name="Hug L.A."/>
            <person name="Thomas B.C."/>
            <person name="Sharon I."/>
            <person name="Castelle C.J."/>
            <person name="Singh A."/>
            <person name="Wilkins M.J."/>
            <person name="Williams K.H."/>
            <person name="Banfield J.F."/>
        </authorList>
    </citation>
    <scope>NUCLEOTIDE SEQUENCE [LARGE SCALE GENOMIC DNA]</scope>
</reference>
<evidence type="ECO:0000313" key="14">
    <source>
        <dbReference type="EMBL" id="KKQ45929.1"/>
    </source>
</evidence>
<accession>A0A0G0K9W1</accession>
<evidence type="ECO:0000256" key="9">
    <source>
        <dbReference type="ARBA" id="ARBA00049563"/>
    </source>
</evidence>
<evidence type="ECO:0000256" key="8">
    <source>
        <dbReference type="ARBA" id="ARBA00022842"/>
    </source>
</evidence>
<dbReference type="Proteomes" id="UP000034603">
    <property type="component" value="Unassembled WGS sequence"/>
</dbReference>
<dbReference type="GO" id="GO:0052381">
    <property type="term" value="F:tRNA dimethylallyltransferase activity"/>
    <property type="evidence" value="ECO:0007669"/>
    <property type="project" value="UniProtKB-UniRule"/>
</dbReference>
<evidence type="ECO:0000256" key="13">
    <source>
        <dbReference type="RuleBase" id="RU003785"/>
    </source>
</evidence>
<dbReference type="Pfam" id="PF01715">
    <property type="entry name" value="IPPT"/>
    <property type="match status" value="1"/>
</dbReference>
<dbReference type="InterPro" id="IPR018022">
    <property type="entry name" value="IPT"/>
</dbReference>
<evidence type="ECO:0000256" key="3">
    <source>
        <dbReference type="ARBA" id="ARBA00005842"/>
    </source>
</evidence>
<evidence type="ECO:0000256" key="6">
    <source>
        <dbReference type="ARBA" id="ARBA00022741"/>
    </source>
</evidence>
<feature type="site" description="Interaction with substrate tRNA" evidence="10">
    <location>
        <position position="144"/>
    </location>
</feature>
<evidence type="ECO:0000256" key="1">
    <source>
        <dbReference type="ARBA" id="ARBA00001946"/>
    </source>
</evidence>
<dbReference type="EMBL" id="LBTR01000007">
    <property type="protein sequence ID" value="KKQ45929.1"/>
    <property type="molecule type" value="Genomic_DNA"/>
</dbReference>
<comment type="function">
    <text evidence="2 10 12">Catalyzes the transfer of a dimethylallyl group onto the adenine at position 37 in tRNAs that read codons beginning with uridine, leading to the formation of N6-(dimethylallyl)adenosine (i(6)A).</text>
</comment>
<dbReference type="PATRIC" id="fig|1618546.3.peg.208"/>
<dbReference type="NCBIfam" id="TIGR00174">
    <property type="entry name" value="miaA"/>
    <property type="match status" value="1"/>
</dbReference>
<evidence type="ECO:0000256" key="10">
    <source>
        <dbReference type="HAMAP-Rule" id="MF_00185"/>
    </source>
</evidence>
<sequence length="336" mass="38783">MKKLLVVCGPTATGKTKLALYLAKKFSGEIVSADSRQVYKKMNIGTGKDLPANTKLEIKKLGPTSTPRLVGYYSVDRTCIWGYDIASPKKEFSVSHYTKYAREIIRDIYKRNKLPILVGGTGLYIKAVVDGIETANVLKNQGLRNVLEKLSVAELFEKLSQMDSIKAASLNSSDRKNPRRLIRAIEVAQSKIINHEKIGKPSAARIIDEDTKIYFIGIKTDWEALKKRIVKRVEKRISDGIEDEIRKLFSAGVTWEMQSMTSLGYRQFREHFEGKISKEEVIKKWQSEEIKYAKRQLTWFNKEKRIKWFEVNSEKDMKSVEKEVKRWYDEKDDKKS</sequence>
<evidence type="ECO:0000256" key="7">
    <source>
        <dbReference type="ARBA" id="ARBA00022840"/>
    </source>
</evidence>
<feature type="site" description="Interaction with substrate tRNA" evidence="10">
    <location>
        <position position="121"/>
    </location>
</feature>
<protein>
    <recommendedName>
        <fullName evidence="10">tRNA dimethylallyltransferase</fullName>
        <ecNumber evidence="10">2.5.1.75</ecNumber>
    </recommendedName>
    <alternativeName>
        <fullName evidence="10">Dimethylallyl diphosphate:tRNA dimethylallyltransferase</fullName>
        <shortName evidence="10">DMAPP:tRNA dimethylallyltransferase</shortName>
        <shortName evidence="10">DMATase</shortName>
    </alternativeName>
    <alternativeName>
        <fullName evidence="10">Isopentenyl-diphosphate:tRNA isopentenyltransferase</fullName>
        <shortName evidence="10">IPP transferase</shortName>
        <shortName evidence="10">IPPT</shortName>
        <shortName evidence="10">IPTase</shortName>
    </alternativeName>
</protein>
<keyword evidence="6 10" id="KW-0547">Nucleotide-binding</keyword>
<dbReference type="AlphaFoldDB" id="A0A0G0K9W1"/>
<evidence type="ECO:0000256" key="2">
    <source>
        <dbReference type="ARBA" id="ARBA00003213"/>
    </source>
</evidence>
<evidence type="ECO:0000256" key="12">
    <source>
        <dbReference type="RuleBase" id="RU003784"/>
    </source>
</evidence>
<gene>
    <name evidence="10" type="primary">miaA</name>
    <name evidence="14" type="ORF">US62_C0007G0004</name>
</gene>
<comment type="caution">
    <text evidence="14">The sequence shown here is derived from an EMBL/GenBank/DDBJ whole genome shotgun (WGS) entry which is preliminary data.</text>
</comment>
<feature type="binding site" evidence="10">
    <location>
        <begin position="11"/>
        <end position="16"/>
    </location>
    <ligand>
        <name>substrate</name>
    </ligand>
</feature>
<proteinExistence type="inferred from homology"/>
<keyword evidence="7 10" id="KW-0067">ATP-binding</keyword>
<evidence type="ECO:0000256" key="11">
    <source>
        <dbReference type="RuleBase" id="RU003783"/>
    </source>
</evidence>
<dbReference type="InterPro" id="IPR027417">
    <property type="entry name" value="P-loop_NTPase"/>
</dbReference>
<name>A0A0G0K9W1_9BACT</name>
<comment type="subunit">
    <text evidence="10">Monomer.</text>
</comment>
<dbReference type="EC" id="2.5.1.75" evidence="10"/>
<keyword evidence="8 10" id="KW-0460">Magnesium</keyword>
<dbReference type="Gene3D" id="1.10.20.140">
    <property type="match status" value="1"/>
</dbReference>
<evidence type="ECO:0000256" key="4">
    <source>
        <dbReference type="ARBA" id="ARBA00022679"/>
    </source>
</evidence>
<dbReference type="PANTHER" id="PTHR11088:SF60">
    <property type="entry name" value="TRNA DIMETHYLALLYLTRANSFERASE"/>
    <property type="match status" value="1"/>
</dbReference>
<dbReference type="GO" id="GO:0006400">
    <property type="term" value="P:tRNA modification"/>
    <property type="evidence" value="ECO:0007669"/>
    <property type="project" value="TreeGrafter"/>
</dbReference>
<organism evidence="14 15">
    <name type="scientific">Candidatus Woesebacteria bacterium GW2011_GWA1_37_8</name>
    <dbReference type="NCBI Taxonomy" id="1618546"/>
    <lineage>
        <taxon>Bacteria</taxon>
        <taxon>Candidatus Woeseibacteriota</taxon>
    </lineage>
</organism>
<dbReference type="Gene3D" id="3.40.50.300">
    <property type="entry name" value="P-loop containing nucleotide triphosphate hydrolases"/>
    <property type="match status" value="1"/>
</dbReference>
<comment type="similarity">
    <text evidence="3 10 13">Belongs to the IPP transferase family.</text>
</comment>
<comment type="catalytic activity">
    <reaction evidence="9 10 11">
        <text>adenosine(37) in tRNA + dimethylallyl diphosphate = N(6)-dimethylallyladenosine(37) in tRNA + diphosphate</text>
        <dbReference type="Rhea" id="RHEA:26482"/>
        <dbReference type="Rhea" id="RHEA-COMP:10162"/>
        <dbReference type="Rhea" id="RHEA-COMP:10375"/>
        <dbReference type="ChEBI" id="CHEBI:33019"/>
        <dbReference type="ChEBI" id="CHEBI:57623"/>
        <dbReference type="ChEBI" id="CHEBI:74411"/>
        <dbReference type="ChEBI" id="CHEBI:74415"/>
        <dbReference type="EC" id="2.5.1.75"/>
    </reaction>
</comment>
<keyword evidence="4 10" id="KW-0808">Transferase</keyword>
<dbReference type="PANTHER" id="PTHR11088">
    <property type="entry name" value="TRNA DIMETHYLALLYLTRANSFERASE"/>
    <property type="match status" value="1"/>
</dbReference>
<feature type="binding site" evidence="10">
    <location>
        <begin position="9"/>
        <end position="16"/>
    </location>
    <ligand>
        <name>ATP</name>
        <dbReference type="ChEBI" id="CHEBI:30616"/>
    </ligand>
</feature>
<evidence type="ECO:0000313" key="15">
    <source>
        <dbReference type="Proteomes" id="UP000034603"/>
    </source>
</evidence>